<dbReference type="Proteomes" id="UP000799428">
    <property type="component" value="Unassembled WGS sequence"/>
</dbReference>
<protein>
    <submittedName>
        <fullName evidence="2">Uncharacterized protein</fullName>
    </submittedName>
</protein>
<evidence type="ECO:0000256" key="1">
    <source>
        <dbReference type="SAM" id="MobiDB-lite"/>
    </source>
</evidence>
<evidence type="ECO:0000313" key="2">
    <source>
        <dbReference type="EMBL" id="KAF2709670.1"/>
    </source>
</evidence>
<dbReference type="EMBL" id="MU005770">
    <property type="protein sequence ID" value="KAF2709670.1"/>
    <property type="molecule type" value="Genomic_DNA"/>
</dbReference>
<sequence length="176" mass="19218">MYSLVVSGRPGAVIDRCSLVSQEDSSSVSFHIFQASPSHLPSISRPSSKHLPHIFQASPSHLPSISLTSSKHLPHILRRNKRPPLPPCFYDASPCPAASLTNNKNLPVTKTDWPVVADSVLAAVASPPTQGCTARLLHHRLNPVQPGHRPHSAYFQPQAKPRHPISTSDLDRNDNM</sequence>
<keyword evidence="3" id="KW-1185">Reference proteome</keyword>
<organism evidence="2 3">
    <name type="scientific">Pleomassaria siparia CBS 279.74</name>
    <dbReference type="NCBI Taxonomy" id="1314801"/>
    <lineage>
        <taxon>Eukaryota</taxon>
        <taxon>Fungi</taxon>
        <taxon>Dikarya</taxon>
        <taxon>Ascomycota</taxon>
        <taxon>Pezizomycotina</taxon>
        <taxon>Dothideomycetes</taxon>
        <taxon>Pleosporomycetidae</taxon>
        <taxon>Pleosporales</taxon>
        <taxon>Pleomassariaceae</taxon>
        <taxon>Pleomassaria</taxon>
    </lineage>
</organism>
<proteinExistence type="predicted"/>
<accession>A0A6G1KA70</accession>
<evidence type="ECO:0000313" key="3">
    <source>
        <dbReference type="Proteomes" id="UP000799428"/>
    </source>
</evidence>
<dbReference type="AlphaFoldDB" id="A0A6G1KA70"/>
<reference evidence="2" key="1">
    <citation type="journal article" date="2020" name="Stud. Mycol.">
        <title>101 Dothideomycetes genomes: a test case for predicting lifestyles and emergence of pathogens.</title>
        <authorList>
            <person name="Haridas S."/>
            <person name="Albert R."/>
            <person name="Binder M."/>
            <person name="Bloem J."/>
            <person name="Labutti K."/>
            <person name="Salamov A."/>
            <person name="Andreopoulos B."/>
            <person name="Baker S."/>
            <person name="Barry K."/>
            <person name="Bills G."/>
            <person name="Bluhm B."/>
            <person name="Cannon C."/>
            <person name="Castanera R."/>
            <person name="Culley D."/>
            <person name="Daum C."/>
            <person name="Ezra D."/>
            <person name="Gonzalez J."/>
            <person name="Henrissat B."/>
            <person name="Kuo A."/>
            <person name="Liang C."/>
            <person name="Lipzen A."/>
            <person name="Lutzoni F."/>
            <person name="Magnuson J."/>
            <person name="Mondo S."/>
            <person name="Nolan M."/>
            <person name="Ohm R."/>
            <person name="Pangilinan J."/>
            <person name="Park H.-J."/>
            <person name="Ramirez L."/>
            <person name="Alfaro M."/>
            <person name="Sun H."/>
            <person name="Tritt A."/>
            <person name="Yoshinaga Y."/>
            <person name="Zwiers L.-H."/>
            <person name="Turgeon B."/>
            <person name="Goodwin S."/>
            <person name="Spatafora J."/>
            <person name="Crous P."/>
            <person name="Grigoriev I."/>
        </authorList>
    </citation>
    <scope>NUCLEOTIDE SEQUENCE</scope>
    <source>
        <strain evidence="2">CBS 279.74</strain>
    </source>
</reference>
<gene>
    <name evidence="2" type="ORF">K504DRAFT_279435</name>
</gene>
<name>A0A6G1KA70_9PLEO</name>
<feature type="region of interest" description="Disordered" evidence="1">
    <location>
        <begin position="142"/>
        <end position="176"/>
    </location>
</feature>